<evidence type="ECO:0000259" key="16">
    <source>
        <dbReference type="PROSITE" id="PS50104"/>
    </source>
</evidence>
<dbReference type="GO" id="GO:0006954">
    <property type="term" value="P:inflammatory response"/>
    <property type="evidence" value="ECO:0007669"/>
    <property type="project" value="UniProtKB-KW"/>
</dbReference>
<evidence type="ECO:0000256" key="5">
    <source>
        <dbReference type="ARBA" id="ARBA00022692"/>
    </source>
</evidence>
<dbReference type="SUPFAM" id="SSF52058">
    <property type="entry name" value="L domain-like"/>
    <property type="match status" value="2"/>
</dbReference>
<dbReference type="Proteomes" id="UP000694540">
    <property type="component" value="Unplaced"/>
</dbReference>
<dbReference type="Gene3D" id="3.40.50.10140">
    <property type="entry name" value="Toll/interleukin-1 receptor homology (TIR) domain"/>
    <property type="match status" value="1"/>
</dbReference>
<dbReference type="GO" id="GO:0038023">
    <property type="term" value="F:signaling receptor activity"/>
    <property type="evidence" value="ECO:0007669"/>
    <property type="project" value="TreeGrafter"/>
</dbReference>
<dbReference type="InterPro" id="IPR001611">
    <property type="entry name" value="Leu-rich_rpt"/>
</dbReference>
<evidence type="ECO:0000256" key="1">
    <source>
        <dbReference type="ARBA" id="ARBA00004479"/>
    </source>
</evidence>
<evidence type="ECO:0000256" key="14">
    <source>
        <dbReference type="SAM" id="Phobius"/>
    </source>
</evidence>
<comment type="subcellular location">
    <subcellularLocation>
        <location evidence="1">Membrane</location>
        <topology evidence="1">Single-pass type I membrane protein</topology>
    </subcellularLocation>
</comment>
<sequence>MALENLLPPQQLWLILIGFSLLSLAETYGFSKCTQYELDIHHVFCIRKKITNLTDAIRDIPGYTTHLNLTQNQIRVLPPHCFTNLSALMDLRLEWNSIQKIDERAFWGLENLTLLNLVENKIQTVNNSFEGLSKLETLLLSQNQITHIHKNAFVPLVRLKHLSLSRNFITDFSNILDAVQYLLHLEYLDLTNNSIMSLDHSPRSLVSLTHLSLQGNKLMELNFSALSLPNLTTLDVSRNSYRVIQKVDLETLPQLRSLNLSGTLVKLEMLPTNHLQNLREIDLSKQKFTGSHLNLNTVCHLLQNLPVLETLVFRKNAINAGGIKHLTNCTRLLSLDLSQSNDLVHLNDSEFDATPSLQRLNLNKCHLSFVTNRTWSALQNLRALDLSQNKFKQFQDFAFSPLKCLQSLFLCRNPITELNHMAFYGLYSLKELNLAGCWIVEIDEYSFASFPNLESLDLGYNNIRTLSCRTFQFLKNLKVLILSKNRLTNIEKNAFSGLNYLYKLDLAYNTLSSFQADIFLGLENLEVLNLSFNKITYETTRTLLFPPFMNLKSLKQLNLEGQIHGIQVVPTNFFQGLNDLQELLLGRNPMVFLDHLQFDSLINLTKLDISGTKSGDRSLSLNISLFQKLKRLKMLRLENNNLESLTPGMFSGLESLQVFSLRFNNLKVINQSHLENLKSLKYFDIYGNKLQCSCDNAWFKNWSINTANVHIPYLRSYLCQQPNVQSLLIDFDDSMCNFDLGKIYFFCSFSLVLMTMVSSWFIANMTSSLWYGLYIFRAWYLAKWHRTEKEFIYDAFVSFTVTDEQWVYEELVPALEEGGQPTFKLCLHHRDFEPGIDIFENIQNAINTSRKTLCVVSNHYLHSEWCRLEVQLATIKMFYEHEDVIILIFLEEIPNYKLSSYHRLRKLVNKQTFITWPDSAHERPLFWARIRNALGNKSVERDNAQLIVAE</sequence>
<keyword evidence="18" id="KW-1185">Reference proteome</keyword>
<evidence type="ECO:0000256" key="4">
    <source>
        <dbReference type="ARBA" id="ARBA00022614"/>
    </source>
</evidence>
<dbReference type="PROSITE" id="PS50104">
    <property type="entry name" value="TIR"/>
    <property type="match status" value="1"/>
</dbReference>
<dbReference type="GO" id="GO:0007165">
    <property type="term" value="P:signal transduction"/>
    <property type="evidence" value="ECO:0007669"/>
    <property type="project" value="InterPro"/>
</dbReference>
<evidence type="ECO:0000256" key="7">
    <source>
        <dbReference type="ARBA" id="ARBA00022737"/>
    </source>
</evidence>
<dbReference type="SMART" id="SM00369">
    <property type="entry name" value="LRR_TYP"/>
    <property type="match status" value="20"/>
</dbReference>
<organism evidence="17 18">
    <name type="scientific">Catagonus wagneri</name>
    <name type="common">Chacoan peccary</name>
    <dbReference type="NCBI Taxonomy" id="51154"/>
    <lineage>
        <taxon>Eukaryota</taxon>
        <taxon>Metazoa</taxon>
        <taxon>Chordata</taxon>
        <taxon>Craniata</taxon>
        <taxon>Vertebrata</taxon>
        <taxon>Euteleostomi</taxon>
        <taxon>Mammalia</taxon>
        <taxon>Eutheria</taxon>
        <taxon>Laurasiatheria</taxon>
        <taxon>Artiodactyla</taxon>
        <taxon>Suina</taxon>
        <taxon>Tayassuidae</taxon>
        <taxon>Catagonus</taxon>
    </lineage>
</organism>
<feature type="domain" description="TIR" evidence="16">
    <location>
        <begin position="791"/>
        <end position="934"/>
    </location>
</feature>
<evidence type="ECO:0000313" key="18">
    <source>
        <dbReference type="Proteomes" id="UP000694540"/>
    </source>
</evidence>
<keyword evidence="8" id="KW-0391">Immunity</keyword>
<dbReference type="PROSITE" id="PS51450">
    <property type="entry name" value="LRR"/>
    <property type="match status" value="6"/>
</dbReference>
<evidence type="ECO:0000256" key="15">
    <source>
        <dbReference type="SAM" id="SignalP"/>
    </source>
</evidence>
<dbReference type="GO" id="GO:0045087">
    <property type="term" value="P:innate immune response"/>
    <property type="evidence" value="ECO:0007669"/>
    <property type="project" value="UniProtKB-KW"/>
</dbReference>
<evidence type="ECO:0000256" key="6">
    <source>
        <dbReference type="ARBA" id="ARBA00022729"/>
    </source>
</evidence>
<dbReference type="InterPro" id="IPR000157">
    <property type="entry name" value="TIR_dom"/>
</dbReference>
<keyword evidence="5 14" id="KW-0812">Transmembrane</keyword>
<dbReference type="SMART" id="SM00365">
    <property type="entry name" value="LRR_SD22"/>
    <property type="match status" value="12"/>
</dbReference>
<keyword evidence="6 15" id="KW-0732">Signal</keyword>
<dbReference type="InterPro" id="IPR003591">
    <property type="entry name" value="Leu-rich_rpt_typical-subtyp"/>
</dbReference>
<evidence type="ECO:0000256" key="13">
    <source>
        <dbReference type="ARBA" id="ARBA00023198"/>
    </source>
</evidence>
<keyword evidence="4" id="KW-0433">Leucine-rich repeat</keyword>
<dbReference type="InterPro" id="IPR035897">
    <property type="entry name" value="Toll_tir_struct_dom_sf"/>
</dbReference>
<dbReference type="PANTHER" id="PTHR24365:SF554">
    <property type="entry name" value="TOLL-LIKE RECEPTOR 13"/>
    <property type="match status" value="1"/>
</dbReference>
<dbReference type="Pfam" id="PF01582">
    <property type="entry name" value="TIR"/>
    <property type="match status" value="1"/>
</dbReference>
<keyword evidence="11" id="KW-0675">Receptor</keyword>
<name>A0A8C3VJG9_9CETA</name>
<evidence type="ECO:0000256" key="3">
    <source>
        <dbReference type="ARBA" id="ARBA00022588"/>
    </source>
</evidence>
<accession>A0A8C3VJG9</accession>
<keyword evidence="13" id="KW-0395">Inflammatory response</keyword>
<dbReference type="FunFam" id="3.40.50.10140:FF:000001">
    <property type="entry name" value="Toll-like receptor 2"/>
    <property type="match status" value="1"/>
</dbReference>
<feature type="chain" id="PRO_5034632151" description="TIR domain-containing protein" evidence="15">
    <location>
        <begin position="28"/>
        <end position="950"/>
    </location>
</feature>
<evidence type="ECO:0000256" key="9">
    <source>
        <dbReference type="ARBA" id="ARBA00022989"/>
    </source>
</evidence>
<dbReference type="Pfam" id="PF13855">
    <property type="entry name" value="LRR_8"/>
    <property type="match status" value="5"/>
</dbReference>
<comment type="similarity">
    <text evidence="2">Belongs to the Toll-like receptor family.</text>
</comment>
<feature type="signal peptide" evidence="15">
    <location>
        <begin position="1"/>
        <end position="27"/>
    </location>
</feature>
<dbReference type="AlphaFoldDB" id="A0A8C3VJG9"/>
<evidence type="ECO:0000256" key="11">
    <source>
        <dbReference type="ARBA" id="ARBA00023170"/>
    </source>
</evidence>
<proteinExistence type="inferred from homology"/>
<keyword evidence="12" id="KW-0325">Glycoprotein</keyword>
<reference evidence="17" key="2">
    <citation type="submission" date="2025-09" db="UniProtKB">
        <authorList>
            <consortium name="Ensembl"/>
        </authorList>
    </citation>
    <scope>IDENTIFICATION</scope>
</reference>
<dbReference type="FunFam" id="3.80.10.10:FF:001164">
    <property type="entry name" value="GH01279p"/>
    <property type="match status" value="1"/>
</dbReference>
<reference evidence="17" key="1">
    <citation type="submission" date="2025-08" db="UniProtKB">
        <authorList>
            <consortium name="Ensembl"/>
        </authorList>
    </citation>
    <scope>IDENTIFICATION</scope>
</reference>
<dbReference type="PANTHER" id="PTHR24365">
    <property type="entry name" value="TOLL-LIKE RECEPTOR"/>
    <property type="match status" value="1"/>
</dbReference>
<dbReference type="SUPFAM" id="SSF52200">
    <property type="entry name" value="Toll/Interleukin receptor TIR domain"/>
    <property type="match status" value="1"/>
</dbReference>
<dbReference type="GO" id="GO:0005886">
    <property type="term" value="C:plasma membrane"/>
    <property type="evidence" value="ECO:0007669"/>
    <property type="project" value="TreeGrafter"/>
</dbReference>
<dbReference type="Gene3D" id="3.80.10.10">
    <property type="entry name" value="Ribonuclease Inhibitor"/>
    <property type="match status" value="5"/>
</dbReference>
<keyword evidence="10 14" id="KW-0472">Membrane</keyword>
<evidence type="ECO:0000313" key="17">
    <source>
        <dbReference type="Ensembl" id="ENSCWAP00000002250.1"/>
    </source>
</evidence>
<keyword evidence="3" id="KW-0399">Innate immunity</keyword>
<evidence type="ECO:0000256" key="8">
    <source>
        <dbReference type="ARBA" id="ARBA00022859"/>
    </source>
</evidence>
<dbReference type="SMART" id="SM00255">
    <property type="entry name" value="TIR"/>
    <property type="match status" value="1"/>
</dbReference>
<feature type="transmembrane region" description="Helical" evidence="14">
    <location>
        <begin position="743"/>
        <end position="763"/>
    </location>
</feature>
<evidence type="ECO:0000256" key="12">
    <source>
        <dbReference type="ARBA" id="ARBA00023180"/>
    </source>
</evidence>
<evidence type="ECO:0000256" key="2">
    <source>
        <dbReference type="ARBA" id="ARBA00009634"/>
    </source>
</evidence>
<evidence type="ECO:0000256" key="10">
    <source>
        <dbReference type="ARBA" id="ARBA00023136"/>
    </source>
</evidence>
<protein>
    <recommendedName>
        <fullName evidence="16">TIR domain-containing protein</fullName>
    </recommendedName>
</protein>
<dbReference type="InterPro" id="IPR032675">
    <property type="entry name" value="LRR_dom_sf"/>
</dbReference>
<dbReference type="GeneTree" id="ENSGT00940000163576"/>
<keyword evidence="7" id="KW-0677">Repeat</keyword>
<dbReference type="Ensembl" id="ENSCWAT00000002453.1">
    <property type="protein sequence ID" value="ENSCWAP00000002250.1"/>
    <property type="gene ID" value="ENSCWAG00000001817.1"/>
</dbReference>
<keyword evidence="9 14" id="KW-1133">Transmembrane helix</keyword>